<dbReference type="AlphaFoldDB" id="A0A1F5S6M8"/>
<evidence type="ECO:0000313" key="7">
    <source>
        <dbReference type="EMBL" id="OGF22212.1"/>
    </source>
</evidence>
<comment type="caution">
    <text evidence="7">The sequence shown here is derived from an EMBL/GenBank/DDBJ whole genome shotgun (WGS) entry which is preliminary data.</text>
</comment>
<evidence type="ECO:0000256" key="4">
    <source>
        <dbReference type="ARBA" id="ARBA00022982"/>
    </source>
</evidence>
<evidence type="ECO:0000259" key="6">
    <source>
        <dbReference type="Pfam" id="PF01880"/>
    </source>
</evidence>
<dbReference type="SUPFAM" id="SSF49367">
    <property type="entry name" value="Superoxide reductase-like"/>
    <property type="match status" value="1"/>
</dbReference>
<dbReference type="Pfam" id="PF01880">
    <property type="entry name" value="Desulfoferrodox"/>
    <property type="match status" value="1"/>
</dbReference>
<keyword evidence="2" id="KW-0813">Transport</keyword>
<dbReference type="Gene3D" id="2.60.40.730">
    <property type="entry name" value="SOR catalytic domain"/>
    <property type="match status" value="1"/>
</dbReference>
<proteinExistence type="inferred from homology"/>
<dbReference type="PANTHER" id="PTHR36541">
    <property type="entry name" value="SUPEROXIDE REDUCTASE-RELATED"/>
    <property type="match status" value="1"/>
</dbReference>
<protein>
    <recommendedName>
        <fullName evidence="6">Desulfoferrodoxin ferrous iron-binding domain-containing protein</fullName>
    </recommendedName>
</protein>
<dbReference type="Proteomes" id="UP000178323">
    <property type="component" value="Unassembled WGS sequence"/>
</dbReference>
<evidence type="ECO:0000313" key="8">
    <source>
        <dbReference type="Proteomes" id="UP000178323"/>
    </source>
</evidence>
<dbReference type="InterPro" id="IPR002742">
    <property type="entry name" value="Desulfoferrodoxin_Fe-bd_dom"/>
</dbReference>
<feature type="domain" description="Desulfoferrodoxin ferrous iron-binding" evidence="6">
    <location>
        <begin position="12"/>
        <end position="103"/>
    </location>
</feature>
<keyword evidence="5" id="KW-0408">Iron</keyword>
<organism evidence="7 8">
    <name type="scientific">Candidatus Falkowbacteria bacterium RBG_13_39_14</name>
    <dbReference type="NCBI Taxonomy" id="1797985"/>
    <lineage>
        <taxon>Bacteria</taxon>
        <taxon>Candidatus Falkowiibacteriota</taxon>
    </lineage>
</organism>
<accession>A0A1F5S6M8</accession>
<dbReference type="STRING" id="1797985.A2Y83_04045"/>
<dbReference type="GO" id="GO:0016491">
    <property type="term" value="F:oxidoreductase activity"/>
    <property type="evidence" value="ECO:0007669"/>
    <property type="project" value="InterPro"/>
</dbReference>
<evidence type="ECO:0000256" key="5">
    <source>
        <dbReference type="ARBA" id="ARBA00023004"/>
    </source>
</evidence>
<dbReference type="InterPro" id="IPR051233">
    <property type="entry name" value="Desulfoferrodoxin_SOR"/>
</dbReference>
<sequence length="110" mass="12921">MNKPKNPDNLSDFERTHVPDVEIPYTPMKGEIFELIVKVGEIRHDMGEEHFLKWIELYNDNILLDRIDLGPQVEPKCIFNVSYTQNTCFRIVTSCNLHGAWERVVRVEFS</sequence>
<dbReference type="InterPro" id="IPR036073">
    <property type="entry name" value="Desulfoferrodoxin_Fe-bd_dom_sf"/>
</dbReference>
<keyword evidence="3" id="KW-0479">Metal-binding</keyword>
<evidence type="ECO:0000256" key="1">
    <source>
        <dbReference type="ARBA" id="ARBA00005941"/>
    </source>
</evidence>
<gene>
    <name evidence="7" type="ORF">A2Y83_04045</name>
</gene>
<dbReference type="PANTHER" id="PTHR36541:SF1">
    <property type="entry name" value="SUPEROXIDE REDUCTASE-RELATED"/>
    <property type="match status" value="1"/>
</dbReference>
<evidence type="ECO:0000256" key="2">
    <source>
        <dbReference type="ARBA" id="ARBA00022448"/>
    </source>
</evidence>
<dbReference type="EMBL" id="MFFS01000035">
    <property type="protein sequence ID" value="OGF22212.1"/>
    <property type="molecule type" value="Genomic_DNA"/>
</dbReference>
<evidence type="ECO:0000256" key="3">
    <source>
        <dbReference type="ARBA" id="ARBA00022723"/>
    </source>
</evidence>
<name>A0A1F5S6M8_9BACT</name>
<reference evidence="7 8" key="1">
    <citation type="journal article" date="2016" name="Nat. Commun.">
        <title>Thousands of microbial genomes shed light on interconnected biogeochemical processes in an aquifer system.</title>
        <authorList>
            <person name="Anantharaman K."/>
            <person name="Brown C.T."/>
            <person name="Hug L.A."/>
            <person name="Sharon I."/>
            <person name="Castelle C.J."/>
            <person name="Probst A.J."/>
            <person name="Thomas B.C."/>
            <person name="Singh A."/>
            <person name="Wilkins M.J."/>
            <person name="Karaoz U."/>
            <person name="Brodie E.L."/>
            <person name="Williams K.H."/>
            <person name="Hubbard S.S."/>
            <person name="Banfield J.F."/>
        </authorList>
    </citation>
    <scope>NUCLEOTIDE SEQUENCE [LARGE SCALE GENOMIC DNA]</scope>
</reference>
<dbReference type="GO" id="GO:0005506">
    <property type="term" value="F:iron ion binding"/>
    <property type="evidence" value="ECO:0007669"/>
    <property type="project" value="InterPro"/>
</dbReference>
<keyword evidence="4" id="KW-0249">Electron transport</keyword>
<comment type="similarity">
    <text evidence="1">Belongs to the desulfoferrodoxin family.</text>
</comment>